<dbReference type="AlphaFoldDB" id="A0A7X1TQ29"/>
<dbReference type="OrthoDB" id="4946825at2"/>
<evidence type="ECO:0000313" key="2">
    <source>
        <dbReference type="Proteomes" id="UP000326464"/>
    </source>
</evidence>
<comment type="caution">
    <text evidence="1">The sequence shown here is derived from an EMBL/GenBank/DDBJ whole genome shotgun (WGS) entry which is preliminary data.</text>
</comment>
<accession>A0A7X1TQ29</accession>
<evidence type="ECO:0000313" key="1">
    <source>
        <dbReference type="EMBL" id="MPY12235.1"/>
    </source>
</evidence>
<dbReference type="EMBL" id="VJXX01000008">
    <property type="protein sequence ID" value="MPY12235.1"/>
    <property type="molecule type" value="Genomic_DNA"/>
</dbReference>
<sequence>MAERVYVRNVKRLLEPMFEFMLNPTELQSLTFRLEKVADRGRGSELPADAIIETHDAWVKWQVLGEEGGSGSLRLDDGVDALVRSVQSDFQDFIAESHFGWGELRGPLNHS</sequence>
<protein>
    <submittedName>
        <fullName evidence="1">Uncharacterized protein</fullName>
    </submittedName>
</protein>
<proteinExistence type="predicted"/>
<dbReference type="Proteomes" id="UP000326464">
    <property type="component" value="Unassembled WGS sequence"/>
</dbReference>
<dbReference type="RefSeq" id="WP_152817097.1">
    <property type="nucleotide sequence ID" value="NZ_VJXX01000008.1"/>
</dbReference>
<organism evidence="1 2">
    <name type="scientific">Arthrobacter bussei</name>
    <dbReference type="NCBI Taxonomy" id="2594179"/>
    <lineage>
        <taxon>Bacteria</taxon>
        <taxon>Bacillati</taxon>
        <taxon>Actinomycetota</taxon>
        <taxon>Actinomycetes</taxon>
        <taxon>Micrococcales</taxon>
        <taxon>Micrococcaceae</taxon>
        <taxon>Arthrobacter</taxon>
    </lineage>
</organism>
<gene>
    <name evidence="1" type="ORF">FNH21_16195</name>
</gene>
<reference evidence="2" key="1">
    <citation type="submission" date="2019-07" db="EMBL/GenBank/DDBJ databases">
        <title>Arthrobacter KR32 sp. nov., isolated from mountain cheese made of cows milk.</title>
        <authorList>
            <person name="Flegler A."/>
        </authorList>
    </citation>
    <scope>NUCLEOTIDE SEQUENCE [LARGE SCALE GENOMIC DNA]</scope>
    <source>
        <strain evidence="2">KR32</strain>
    </source>
</reference>
<name>A0A7X1TQ29_9MICC</name>
<keyword evidence="2" id="KW-1185">Reference proteome</keyword>